<dbReference type="Gene3D" id="3.60.120.10">
    <property type="entry name" value="Anthranilate synthase"/>
    <property type="match status" value="1"/>
</dbReference>
<sequence>MTIPLADASVPTLVARTTQISYDGELTALVPDDIAPADIVCWVRGGDGLVGWGRAASITTSGEERFSAATQWWDDVAASAVVRTDLELPGTGPVAFGTFAFSRRSEQSSTLVVPEVIVGRRDGRSWVTVISTADRLPGTEPQIRAHATRANGELTVTTGALSRAQWAEAVAESVRRIQHGDLDKVVMARDVVVRSATAIDPRRLLGRLAESYSNTWTFAVDGMVGATPEMLLRREKGLVTSRVLAGTIRRTGDDDHDLGLAAGLARSSKDLEEHEYAVRSVAEALRPHCSSMNLPESPFVLHLPNVMHLATDVTAVLRDGASSLGLAAALHPSAAVCGTPTDMAAEVIHELEQMDRGRYAGPVGWLDAEGDGEWGIALRSGMLDHEDPCAIRVFAGCGIVAGSVPEAELAESDAKLLPMRQALGND</sequence>
<evidence type="ECO:0000256" key="3">
    <source>
        <dbReference type="ARBA" id="ARBA00012824"/>
    </source>
</evidence>
<dbReference type="InterPro" id="IPR005801">
    <property type="entry name" value="ADC_synthase"/>
</dbReference>
<evidence type="ECO:0000256" key="4">
    <source>
        <dbReference type="ARBA" id="ARBA00023235"/>
    </source>
</evidence>
<feature type="domain" description="Chorismate-utilising enzyme C-terminal" evidence="6">
    <location>
        <begin position="163"/>
        <end position="415"/>
    </location>
</feature>
<dbReference type="AlphaFoldDB" id="A0A3D9UL00"/>
<evidence type="ECO:0000256" key="5">
    <source>
        <dbReference type="ARBA" id="ARBA00041564"/>
    </source>
</evidence>
<dbReference type="InterPro" id="IPR015890">
    <property type="entry name" value="Chorismate_C"/>
</dbReference>
<name>A0A3D9UL00_9MICO</name>
<dbReference type="EMBL" id="QTUA01000001">
    <property type="protein sequence ID" value="REF30138.1"/>
    <property type="molecule type" value="Genomic_DNA"/>
</dbReference>
<dbReference type="PANTHER" id="PTHR42839">
    <property type="entry name" value="ISOCHORISMATE SYNTHASE ENTC"/>
    <property type="match status" value="1"/>
</dbReference>
<evidence type="ECO:0000259" key="6">
    <source>
        <dbReference type="Pfam" id="PF00425"/>
    </source>
</evidence>
<evidence type="ECO:0000313" key="8">
    <source>
        <dbReference type="Proteomes" id="UP000256253"/>
    </source>
</evidence>
<dbReference type="EC" id="5.4.4.2" evidence="3"/>
<evidence type="ECO:0000313" key="7">
    <source>
        <dbReference type="EMBL" id="REF30138.1"/>
    </source>
</evidence>
<organism evidence="7 8">
    <name type="scientific">Calidifontibacter indicus</name>
    <dbReference type="NCBI Taxonomy" id="419650"/>
    <lineage>
        <taxon>Bacteria</taxon>
        <taxon>Bacillati</taxon>
        <taxon>Actinomycetota</taxon>
        <taxon>Actinomycetes</taxon>
        <taxon>Micrococcales</taxon>
        <taxon>Dermacoccaceae</taxon>
        <taxon>Calidifontibacter</taxon>
    </lineage>
</organism>
<accession>A0A3D9UL00</accession>
<dbReference type="SUPFAM" id="SSF56322">
    <property type="entry name" value="ADC synthase"/>
    <property type="match status" value="1"/>
</dbReference>
<keyword evidence="4" id="KW-0413">Isomerase</keyword>
<dbReference type="PANTHER" id="PTHR42839:SF2">
    <property type="entry name" value="ISOCHORISMATE SYNTHASE ENTC"/>
    <property type="match status" value="1"/>
</dbReference>
<comment type="catalytic activity">
    <reaction evidence="1">
        <text>chorismate = isochorismate</text>
        <dbReference type="Rhea" id="RHEA:18985"/>
        <dbReference type="ChEBI" id="CHEBI:29748"/>
        <dbReference type="ChEBI" id="CHEBI:29780"/>
        <dbReference type="EC" id="5.4.4.2"/>
    </reaction>
</comment>
<dbReference type="RefSeq" id="WP_245950040.1">
    <property type="nucleotide sequence ID" value="NZ_QTUA01000001.1"/>
</dbReference>
<dbReference type="Pfam" id="PF00425">
    <property type="entry name" value="Chorismate_bind"/>
    <property type="match status" value="1"/>
</dbReference>
<evidence type="ECO:0000256" key="1">
    <source>
        <dbReference type="ARBA" id="ARBA00000799"/>
    </source>
</evidence>
<keyword evidence="8" id="KW-1185">Reference proteome</keyword>
<dbReference type="NCBIfam" id="TIGR00543">
    <property type="entry name" value="isochor_syn"/>
    <property type="match status" value="1"/>
</dbReference>
<proteinExistence type="inferred from homology"/>
<protein>
    <recommendedName>
        <fullName evidence="3">isochorismate synthase</fullName>
        <ecNumber evidence="3">5.4.4.2</ecNumber>
    </recommendedName>
    <alternativeName>
        <fullName evidence="5">Isochorismate mutase</fullName>
    </alternativeName>
</protein>
<dbReference type="Proteomes" id="UP000256253">
    <property type="component" value="Unassembled WGS sequence"/>
</dbReference>
<gene>
    <name evidence="7" type="ORF">DFJ65_1132</name>
</gene>
<evidence type="ECO:0000256" key="2">
    <source>
        <dbReference type="ARBA" id="ARBA00005297"/>
    </source>
</evidence>
<comment type="similarity">
    <text evidence="2">Belongs to the isochorismate synthase family.</text>
</comment>
<comment type="caution">
    <text evidence="7">The sequence shown here is derived from an EMBL/GenBank/DDBJ whole genome shotgun (WGS) entry which is preliminary data.</text>
</comment>
<reference evidence="7 8" key="1">
    <citation type="submission" date="2018-08" db="EMBL/GenBank/DDBJ databases">
        <title>Sequencing the genomes of 1000 actinobacteria strains.</title>
        <authorList>
            <person name="Klenk H.-P."/>
        </authorList>
    </citation>
    <scope>NUCLEOTIDE SEQUENCE [LARGE SCALE GENOMIC DNA]</scope>
    <source>
        <strain evidence="7 8">DSM 22967</strain>
    </source>
</reference>
<dbReference type="GO" id="GO:0008909">
    <property type="term" value="F:isochorismate synthase activity"/>
    <property type="evidence" value="ECO:0007669"/>
    <property type="project" value="UniProtKB-EC"/>
</dbReference>
<dbReference type="InterPro" id="IPR004561">
    <property type="entry name" value="IsoChor_synthase"/>
</dbReference>
<dbReference type="GO" id="GO:0009697">
    <property type="term" value="P:salicylic acid biosynthetic process"/>
    <property type="evidence" value="ECO:0007669"/>
    <property type="project" value="TreeGrafter"/>
</dbReference>